<dbReference type="AlphaFoldDB" id="A0A3Q8XPQ5"/>
<name>A0A3Q8XPQ5_9HYPH</name>
<keyword evidence="2" id="KW-0223">Dioxygenase</keyword>
<dbReference type="SUPFAM" id="SSF51197">
    <property type="entry name" value="Clavaminate synthase-like"/>
    <property type="match status" value="1"/>
</dbReference>
<accession>A0A3Q8XPQ5</accession>
<keyword evidence="2" id="KW-0560">Oxidoreductase</keyword>
<dbReference type="OrthoDB" id="1157001at2"/>
<gene>
    <name evidence="2" type="ORF">D5400_15020</name>
</gene>
<proteinExistence type="predicted"/>
<sequence>MYQAALKQPVVEEEDGHGDHPQAMGVTTQLKDIEKTLPLRVLSEDDWKHWTTRGYVIVRGAVPKEQCDAVIDMLWDFQEMDRHDPSTWYKPQLREYKMKELNNAGMVEVYNHQTLWDNRQTQRVYDAFVDIWDRENLWVAIDRANLNPPNKAARAAQQENGFIHFDVDTSVRPFPISVQGVLSLAKQDKETGGFQCVPDLFAELEEWCDRQPEDRNPFKPDTTGYDIVNIDMEPGDLLIFNSLLAHGVRPNRSENRVRMAQYISMFPGDFDNTRVRDERIRLWQEREAPNGNPFPGDPRELEKQNPVAELNPLGRKLLGLDRW</sequence>
<evidence type="ECO:0000313" key="3">
    <source>
        <dbReference type="Proteomes" id="UP000268192"/>
    </source>
</evidence>
<dbReference type="EMBL" id="CP032509">
    <property type="protein sequence ID" value="AZN72409.1"/>
    <property type="molecule type" value="Genomic_DNA"/>
</dbReference>
<dbReference type="KEGG" id="abaw:D5400_15020"/>
<protein>
    <submittedName>
        <fullName evidence="2">Phytanoyl-CoA dioxygenase</fullName>
    </submittedName>
</protein>
<dbReference type="RefSeq" id="WP_126010732.1">
    <property type="nucleotide sequence ID" value="NZ_CP032509.1"/>
</dbReference>
<dbReference type="Proteomes" id="UP000268192">
    <property type="component" value="Chromosome"/>
</dbReference>
<dbReference type="Pfam" id="PF05721">
    <property type="entry name" value="PhyH"/>
    <property type="match status" value="1"/>
</dbReference>
<reference evidence="2 3" key="1">
    <citation type="submission" date="2018-09" db="EMBL/GenBank/DDBJ databases">
        <title>Marinorhizobium profundi gen. nov., sp. nov., isolated from a deep-sea sediment sample from the New Britain Trench and proposal of Marinorhizobiaceae fam. nov. in the order Rhizobiales of the class Alphaproteobacteria.</title>
        <authorList>
            <person name="Cao J."/>
        </authorList>
    </citation>
    <scope>NUCLEOTIDE SEQUENCE [LARGE SCALE GENOMIC DNA]</scope>
    <source>
        <strain evidence="2 3">WS11</strain>
    </source>
</reference>
<feature type="region of interest" description="Disordered" evidence="1">
    <location>
        <begin position="1"/>
        <end position="23"/>
    </location>
</feature>
<keyword evidence="3" id="KW-1185">Reference proteome</keyword>
<organism evidence="2 3">
    <name type="scientific">Georhizobium profundi</name>
    <dbReference type="NCBI Taxonomy" id="2341112"/>
    <lineage>
        <taxon>Bacteria</taxon>
        <taxon>Pseudomonadati</taxon>
        <taxon>Pseudomonadota</taxon>
        <taxon>Alphaproteobacteria</taxon>
        <taxon>Hyphomicrobiales</taxon>
        <taxon>Rhizobiaceae</taxon>
        <taxon>Georhizobium</taxon>
    </lineage>
</organism>
<evidence type="ECO:0000256" key="1">
    <source>
        <dbReference type="SAM" id="MobiDB-lite"/>
    </source>
</evidence>
<dbReference type="GO" id="GO:0016706">
    <property type="term" value="F:2-oxoglutarate-dependent dioxygenase activity"/>
    <property type="evidence" value="ECO:0007669"/>
    <property type="project" value="UniProtKB-ARBA"/>
</dbReference>
<dbReference type="PANTHER" id="PTHR31630:SF6">
    <property type="entry name" value="PHYTANOYL-COA DIOXYGENASE-RELATED"/>
    <property type="match status" value="1"/>
</dbReference>
<dbReference type="Gene3D" id="2.60.120.620">
    <property type="entry name" value="q2cbj1_9rhob like domain"/>
    <property type="match status" value="1"/>
</dbReference>
<dbReference type="InterPro" id="IPR008775">
    <property type="entry name" value="Phytyl_CoA_dOase-like"/>
</dbReference>
<dbReference type="PANTHER" id="PTHR31630">
    <property type="entry name" value="PHYTANOYL-COA DIOXYGENASE-RELATED-RELATED"/>
    <property type="match status" value="1"/>
</dbReference>
<evidence type="ECO:0000313" key="2">
    <source>
        <dbReference type="EMBL" id="AZN72409.1"/>
    </source>
</evidence>